<dbReference type="Gene3D" id="1.10.443.10">
    <property type="entry name" value="Intergrase catalytic core"/>
    <property type="match status" value="1"/>
</dbReference>
<feature type="domain" description="Tyr recombinase" evidence="3">
    <location>
        <begin position="1"/>
        <end position="61"/>
    </location>
</feature>
<dbReference type="Proteomes" id="UP000484875">
    <property type="component" value="Unassembled WGS sequence"/>
</dbReference>
<dbReference type="Pfam" id="PF00589">
    <property type="entry name" value="Phage_integrase"/>
    <property type="match status" value="1"/>
</dbReference>
<protein>
    <submittedName>
        <fullName evidence="4">Tyrosine-type recombinase/integrase</fullName>
    </submittedName>
</protein>
<sequence length="84" mass="9124">MRIKAGLPHLRLHDLRHQFASFLVNAGHTIYEVQKILGHSDTKMTERYAHLSLKTLQGAANSASVAMRGAGQAAVVVSEMLEAA</sequence>
<keyword evidence="5" id="KW-1185">Reference proteome</keyword>
<dbReference type="EMBL" id="WWCV01000022">
    <property type="protein sequence ID" value="MYN17864.1"/>
    <property type="molecule type" value="Genomic_DNA"/>
</dbReference>
<dbReference type="SUPFAM" id="SSF56349">
    <property type="entry name" value="DNA breaking-rejoining enzymes"/>
    <property type="match status" value="1"/>
</dbReference>
<dbReference type="InterPro" id="IPR050090">
    <property type="entry name" value="Tyrosine_recombinase_XerCD"/>
</dbReference>
<gene>
    <name evidence="4" type="ORF">GTP81_13975</name>
</gene>
<evidence type="ECO:0000313" key="4">
    <source>
        <dbReference type="EMBL" id="MYN17864.1"/>
    </source>
</evidence>
<dbReference type="PANTHER" id="PTHR30349">
    <property type="entry name" value="PHAGE INTEGRASE-RELATED"/>
    <property type="match status" value="1"/>
</dbReference>
<dbReference type="GO" id="GO:0015074">
    <property type="term" value="P:DNA integration"/>
    <property type="evidence" value="ECO:0007669"/>
    <property type="project" value="UniProtKB-KW"/>
</dbReference>
<comment type="caution">
    <text evidence="4">The sequence shown here is derived from an EMBL/GenBank/DDBJ whole genome shotgun (WGS) entry which is preliminary data.</text>
</comment>
<evidence type="ECO:0000313" key="5">
    <source>
        <dbReference type="Proteomes" id="UP000484875"/>
    </source>
</evidence>
<accession>A0A845HLU6</accession>
<dbReference type="InterPro" id="IPR013762">
    <property type="entry name" value="Integrase-like_cat_sf"/>
</dbReference>
<keyword evidence="1" id="KW-0229">DNA integration</keyword>
<dbReference type="PANTHER" id="PTHR30349:SF64">
    <property type="entry name" value="PROPHAGE INTEGRASE INTD-RELATED"/>
    <property type="match status" value="1"/>
</dbReference>
<proteinExistence type="predicted"/>
<dbReference type="GO" id="GO:0006310">
    <property type="term" value="P:DNA recombination"/>
    <property type="evidence" value="ECO:0007669"/>
    <property type="project" value="UniProtKB-KW"/>
</dbReference>
<dbReference type="PROSITE" id="PS51898">
    <property type="entry name" value="TYR_RECOMBINASE"/>
    <property type="match status" value="1"/>
</dbReference>
<dbReference type="AlphaFoldDB" id="A0A845HLU6"/>
<dbReference type="GO" id="GO:0003677">
    <property type="term" value="F:DNA binding"/>
    <property type="evidence" value="ECO:0007669"/>
    <property type="project" value="InterPro"/>
</dbReference>
<organism evidence="4 5">
    <name type="scientific">Duganella vulcania</name>
    <dbReference type="NCBI Taxonomy" id="2692166"/>
    <lineage>
        <taxon>Bacteria</taxon>
        <taxon>Pseudomonadati</taxon>
        <taxon>Pseudomonadota</taxon>
        <taxon>Betaproteobacteria</taxon>
        <taxon>Burkholderiales</taxon>
        <taxon>Oxalobacteraceae</taxon>
        <taxon>Telluria group</taxon>
        <taxon>Duganella</taxon>
    </lineage>
</organism>
<keyword evidence="2" id="KW-0233">DNA recombination</keyword>
<evidence type="ECO:0000259" key="3">
    <source>
        <dbReference type="PROSITE" id="PS51898"/>
    </source>
</evidence>
<evidence type="ECO:0000256" key="2">
    <source>
        <dbReference type="ARBA" id="ARBA00023172"/>
    </source>
</evidence>
<evidence type="ECO:0000256" key="1">
    <source>
        <dbReference type="ARBA" id="ARBA00022908"/>
    </source>
</evidence>
<dbReference type="InterPro" id="IPR011010">
    <property type="entry name" value="DNA_brk_join_enz"/>
</dbReference>
<dbReference type="InterPro" id="IPR002104">
    <property type="entry name" value="Integrase_catalytic"/>
</dbReference>
<name>A0A845HLU6_9BURK</name>
<reference evidence="4 5" key="1">
    <citation type="submission" date="2019-12" db="EMBL/GenBank/DDBJ databases">
        <title>Novel species isolated from a subtropical stream in China.</title>
        <authorList>
            <person name="Lu H."/>
        </authorList>
    </citation>
    <scope>NUCLEOTIDE SEQUENCE [LARGE SCALE GENOMIC DNA]</scope>
    <source>
        <strain evidence="4 5">FT107W</strain>
    </source>
</reference>